<feature type="transmembrane region" description="Helical" evidence="2">
    <location>
        <begin position="252"/>
        <end position="273"/>
    </location>
</feature>
<evidence type="ECO:0008006" key="5">
    <source>
        <dbReference type="Google" id="ProtNLM"/>
    </source>
</evidence>
<evidence type="ECO:0000256" key="1">
    <source>
        <dbReference type="SAM" id="MobiDB-lite"/>
    </source>
</evidence>
<evidence type="ECO:0000313" key="3">
    <source>
        <dbReference type="EMBL" id="MDR7299990.1"/>
    </source>
</evidence>
<reference evidence="3" key="1">
    <citation type="submission" date="2023-07" db="EMBL/GenBank/DDBJ databases">
        <title>Sequencing the genomes of 1000 actinobacteria strains.</title>
        <authorList>
            <person name="Klenk H.-P."/>
        </authorList>
    </citation>
    <scope>NUCLEOTIDE SEQUENCE</scope>
    <source>
        <strain evidence="3">DSM 45977</strain>
    </source>
</reference>
<dbReference type="InterPro" id="IPR014747">
    <property type="entry name" value="Bac_photo_RC_H_C"/>
</dbReference>
<accession>A0AAE3Z9W8</accession>
<feature type="transmembrane region" description="Helical" evidence="2">
    <location>
        <begin position="136"/>
        <end position="156"/>
    </location>
</feature>
<protein>
    <recommendedName>
        <fullName evidence="5">PRC-barrel domain-containing protein</fullName>
    </recommendedName>
</protein>
<dbReference type="RefSeq" id="WP_310268000.1">
    <property type="nucleotide sequence ID" value="NZ_JAVDXW010000001.1"/>
</dbReference>
<comment type="caution">
    <text evidence="3">The sequence shown here is derived from an EMBL/GenBank/DDBJ whole genome shotgun (WGS) entry which is preliminary data.</text>
</comment>
<feature type="region of interest" description="Disordered" evidence="1">
    <location>
        <begin position="1"/>
        <end position="30"/>
    </location>
</feature>
<dbReference type="InterPro" id="IPR011033">
    <property type="entry name" value="PRC_barrel-like_sf"/>
</dbReference>
<feature type="transmembrane region" description="Helical" evidence="2">
    <location>
        <begin position="206"/>
        <end position="226"/>
    </location>
</feature>
<dbReference type="EMBL" id="JAVDXW010000001">
    <property type="protein sequence ID" value="MDR7299990.1"/>
    <property type="molecule type" value="Genomic_DNA"/>
</dbReference>
<organism evidence="3 4">
    <name type="scientific">Haloactinomyces albus</name>
    <dbReference type="NCBI Taxonomy" id="1352928"/>
    <lineage>
        <taxon>Bacteria</taxon>
        <taxon>Bacillati</taxon>
        <taxon>Actinomycetota</taxon>
        <taxon>Actinomycetes</taxon>
        <taxon>Actinopolysporales</taxon>
        <taxon>Actinopolysporaceae</taxon>
        <taxon>Haloactinomyces</taxon>
    </lineage>
</organism>
<gene>
    <name evidence="3" type="ORF">JOF55_000171</name>
</gene>
<name>A0AAE3Z9W8_9ACTN</name>
<dbReference type="Proteomes" id="UP001180845">
    <property type="component" value="Unassembled WGS sequence"/>
</dbReference>
<keyword evidence="2" id="KW-0472">Membrane</keyword>
<feature type="region of interest" description="Disordered" evidence="1">
    <location>
        <begin position="70"/>
        <end position="90"/>
    </location>
</feature>
<dbReference type="Gene3D" id="3.90.50.10">
    <property type="entry name" value="Photosynthetic Reaction Center, subunit H, domain 2"/>
    <property type="match status" value="1"/>
</dbReference>
<keyword evidence="2" id="KW-0812">Transmembrane</keyword>
<sequence length="278" mass="29281">MSESAQPAQPEDPRVREWTGSTVVDRDGAPLGELEHVYLGQDDNSPTWGVVKAGRKHQFVPLHHAGGSGGSVHISASKQQVRSAPSAPADAELAPETEWRLTQHYWPQGAEPGVSGAHAGGRERGSALSVRRSRGVVSGTLLFLLGLWGALIPFIGPYFGYGFGSTQPWLFTMDRLWLSILPGVAAVLGGLMLIPSANRISGGLGAWLALVGGIWFLTGPSIALLWGSGGPGAPYGATAGSTIIRMFEQLGYFYALGALITTLAAFALGRLAVRSVRD</sequence>
<evidence type="ECO:0000256" key="2">
    <source>
        <dbReference type="SAM" id="Phobius"/>
    </source>
</evidence>
<keyword evidence="4" id="KW-1185">Reference proteome</keyword>
<feature type="compositionally biased region" description="Polar residues" evidence="1">
    <location>
        <begin position="74"/>
        <end position="83"/>
    </location>
</feature>
<dbReference type="GO" id="GO:0030077">
    <property type="term" value="C:plasma membrane light-harvesting complex"/>
    <property type="evidence" value="ECO:0007669"/>
    <property type="project" value="InterPro"/>
</dbReference>
<keyword evidence="2" id="KW-1133">Transmembrane helix</keyword>
<dbReference type="GO" id="GO:0019684">
    <property type="term" value="P:photosynthesis, light reaction"/>
    <property type="evidence" value="ECO:0007669"/>
    <property type="project" value="InterPro"/>
</dbReference>
<evidence type="ECO:0000313" key="4">
    <source>
        <dbReference type="Proteomes" id="UP001180845"/>
    </source>
</evidence>
<dbReference type="SUPFAM" id="SSF50346">
    <property type="entry name" value="PRC-barrel domain"/>
    <property type="match status" value="1"/>
</dbReference>
<proteinExistence type="predicted"/>
<feature type="transmembrane region" description="Helical" evidence="2">
    <location>
        <begin position="176"/>
        <end position="194"/>
    </location>
</feature>
<dbReference type="AlphaFoldDB" id="A0AAE3Z9W8"/>